<dbReference type="GO" id="GO:0005886">
    <property type="term" value="C:plasma membrane"/>
    <property type="evidence" value="ECO:0007669"/>
    <property type="project" value="UniProtKB-SubCell"/>
</dbReference>
<comment type="subcellular location">
    <subcellularLocation>
        <location evidence="1">Cell membrane</location>
        <topology evidence="1">Multi-pass membrane protein</topology>
    </subcellularLocation>
</comment>
<feature type="transmembrane region" description="Helical" evidence="7">
    <location>
        <begin position="172"/>
        <end position="193"/>
    </location>
</feature>
<feature type="compositionally biased region" description="Basic and acidic residues" evidence="6">
    <location>
        <begin position="9"/>
        <end position="18"/>
    </location>
</feature>
<feature type="transmembrane region" description="Helical" evidence="7">
    <location>
        <begin position="59"/>
        <end position="88"/>
    </location>
</feature>
<accession>A0A420XTG6</accession>
<feature type="transmembrane region" description="Helical" evidence="7">
    <location>
        <begin position="213"/>
        <end position="234"/>
    </location>
</feature>
<sequence length="338" mass="35297">MAAASNATERQHDDRPQVLRDGSPAGQPGADAEKPTDIPAAGWKQIVKRAWKETKDDNISLLAAGVAFFAFLAIFPAVIAAVSIYGLVANPADVTDQVNNLLDSAPQATRDVVSTQLTNITSSSGGALSIGLVVSILGALWSASGGMGNLIKGINIAYDEQETRTFVKLRGLALALTLGAIVFVVVAVALIAVLPAVLHSAGLGVLAGVGIQVLRWVGLIVAVMVALAIVYRYAPDRDNAKFSWTSLGAVAAGLIWVVASVAFALYAQFSGSYSKTYGALAGVIILMMWLYITSFIVLFGAEVNAEAERQTRKDTTEGAPQPMGTRRAQAADTLPGAE</sequence>
<keyword evidence="2" id="KW-1003">Cell membrane</keyword>
<feature type="transmembrane region" description="Helical" evidence="7">
    <location>
        <begin position="279"/>
        <end position="303"/>
    </location>
</feature>
<evidence type="ECO:0000256" key="6">
    <source>
        <dbReference type="SAM" id="MobiDB-lite"/>
    </source>
</evidence>
<dbReference type="InParanoid" id="A0A420XTG6"/>
<dbReference type="AlphaFoldDB" id="A0A420XTG6"/>
<keyword evidence="3 7" id="KW-0812">Transmembrane</keyword>
<evidence type="ECO:0000256" key="1">
    <source>
        <dbReference type="ARBA" id="ARBA00004651"/>
    </source>
</evidence>
<organism evidence="8 9">
    <name type="scientific">Motilibacter peucedani</name>
    <dbReference type="NCBI Taxonomy" id="598650"/>
    <lineage>
        <taxon>Bacteria</taxon>
        <taxon>Bacillati</taxon>
        <taxon>Actinomycetota</taxon>
        <taxon>Actinomycetes</taxon>
        <taxon>Motilibacterales</taxon>
        <taxon>Motilibacteraceae</taxon>
        <taxon>Motilibacter</taxon>
    </lineage>
</organism>
<evidence type="ECO:0000256" key="5">
    <source>
        <dbReference type="ARBA" id="ARBA00023136"/>
    </source>
</evidence>
<feature type="transmembrane region" description="Helical" evidence="7">
    <location>
        <begin position="127"/>
        <end position="151"/>
    </location>
</feature>
<reference evidence="8 9" key="1">
    <citation type="submission" date="2018-10" db="EMBL/GenBank/DDBJ databases">
        <title>Genomic Encyclopedia of Archaeal and Bacterial Type Strains, Phase II (KMG-II): from individual species to whole genera.</title>
        <authorList>
            <person name="Goeker M."/>
        </authorList>
    </citation>
    <scope>NUCLEOTIDE SEQUENCE [LARGE SCALE GENOMIC DNA]</scope>
    <source>
        <strain evidence="8 9">RP-AC37</strain>
    </source>
</reference>
<dbReference type="PANTHER" id="PTHR30213">
    <property type="entry name" value="INNER MEMBRANE PROTEIN YHJD"/>
    <property type="match status" value="1"/>
</dbReference>
<dbReference type="NCBIfam" id="TIGR00765">
    <property type="entry name" value="yihY_not_rbn"/>
    <property type="match status" value="1"/>
</dbReference>
<dbReference type="EMBL" id="RBWV01000009">
    <property type="protein sequence ID" value="RKS80104.1"/>
    <property type="molecule type" value="Genomic_DNA"/>
</dbReference>
<keyword evidence="4 7" id="KW-1133">Transmembrane helix</keyword>
<evidence type="ECO:0000313" key="8">
    <source>
        <dbReference type="EMBL" id="RKS80104.1"/>
    </source>
</evidence>
<proteinExistence type="predicted"/>
<dbReference type="Proteomes" id="UP000281955">
    <property type="component" value="Unassembled WGS sequence"/>
</dbReference>
<dbReference type="OrthoDB" id="9781030at2"/>
<protein>
    <submittedName>
        <fullName evidence="8">Membrane protein</fullName>
    </submittedName>
</protein>
<dbReference type="PANTHER" id="PTHR30213:SF0">
    <property type="entry name" value="UPF0761 MEMBRANE PROTEIN YIHY"/>
    <property type="match status" value="1"/>
</dbReference>
<evidence type="ECO:0000256" key="3">
    <source>
        <dbReference type="ARBA" id="ARBA00022692"/>
    </source>
</evidence>
<dbReference type="InterPro" id="IPR017039">
    <property type="entry name" value="Virul_fac_BrkB"/>
</dbReference>
<keyword evidence="9" id="KW-1185">Reference proteome</keyword>
<name>A0A420XTG6_9ACTN</name>
<keyword evidence="5 7" id="KW-0472">Membrane</keyword>
<evidence type="ECO:0000313" key="9">
    <source>
        <dbReference type="Proteomes" id="UP000281955"/>
    </source>
</evidence>
<feature type="region of interest" description="Disordered" evidence="6">
    <location>
        <begin position="309"/>
        <end position="338"/>
    </location>
</feature>
<gene>
    <name evidence="8" type="ORF">CLV35_0524</name>
</gene>
<dbReference type="PIRSF" id="PIRSF035875">
    <property type="entry name" value="RNase_BN"/>
    <property type="match status" value="1"/>
</dbReference>
<comment type="caution">
    <text evidence="8">The sequence shown here is derived from an EMBL/GenBank/DDBJ whole genome shotgun (WGS) entry which is preliminary data.</text>
</comment>
<feature type="transmembrane region" description="Helical" evidence="7">
    <location>
        <begin position="246"/>
        <end position="267"/>
    </location>
</feature>
<evidence type="ECO:0000256" key="4">
    <source>
        <dbReference type="ARBA" id="ARBA00022989"/>
    </source>
</evidence>
<evidence type="ECO:0000256" key="7">
    <source>
        <dbReference type="SAM" id="Phobius"/>
    </source>
</evidence>
<dbReference type="RefSeq" id="WP_121191838.1">
    <property type="nucleotide sequence ID" value="NZ_RBWV01000009.1"/>
</dbReference>
<feature type="region of interest" description="Disordered" evidence="6">
    <location>
        <begin position="1"/>
        <end position="38"/>
    </location>
</feature>
<evidence type="ECO:0000256" key="2">
    <source>
        <dbReference type="ARBA" id="ARBA00022475"/>
    </source>
</evidence>
<dbReference type="Pfam" id="PF03631">
    <property type="entry name" value="Virul_fac_BrkB"/>
    <property type="match status" value="1"/>
</dbReference>